<keyword evidence="7" id="KW-0560">Oxidoreductase</keyword>
<keyword evidence="8" id="KW-1133">Transmembrane helix</keyword>
<reference evidence="9" key="1">
    <citation type="submission" date="2016-03" db="EMBL/GenBank/DDBJ databases">
        <title>Draft genome sequence of Rosellinia necatrix.</title>
        <authorList>
            <person name="Kanematsu S."/>
        </authorList>
    </citation>
    <scope>NUCLEOTIDE SEQUENCE [LARGE SCALE GENOMIC DNA]</scope>
    <source>
        <strain evidence="9">W97</strain>
    </source>
</reference>
<evidence type="ECO:0000256" key="2">
    <source>
        <dbReference type="ARBA" id="ARBA00010617"/>
    </source>
</evidence>
<dbReference type="PANTHER" id="PTHR24305:SF232">
    <property type="entry name" value="P450, PUTATIVE (EUROFUNG)-RELATED"/>
    <property type="match status" value="1"/>
</dbReference>
<name>A0A1W2TVH0_ROSNE</name>
<keyword evidence="8" id="KW-0812">Transmembrane</keyword>
<dbReference type="Gene3D" id="1.10.630.10">
    <property type="entry name" value="Cytochrome P450"/>
    <property type="match status" value="1"/>
</dbReference>
<organism evidence="9">
    <name type="scientific">Rosellinia necatrix</name>
    <name type="common">White root-rot fungus</name>
    <dbReference type="NCBI Taxonomy" id="77044"/>
    <lineage>
        <taxon>Eukaryota</taxon>
        <taxon>Fungi</taxon>
        <taxon>Dikarya</taxon>
        <taxon>Ascomycota</taxon>
        <taxon>Pezizomycotina</taxon>
        <taxon>Sordariomycetes</taxon>
        <taxon>Xylariomycetidae</taxon>
        <taxon>Xylariales</taxon>
        <taxon>Xylariaceae</taxon>
        <taxon>Rosellinia</taxon>
    </lineage>
</organism>
<evidence type="ECO:0000313" key="9">
    <source>
        <dbReference type="EMBL" id="GAP92612.1"/>
    </source>
</evidence>
<dbReference type="GO" id="GO:0020037">
    <property type="term" value="F:heme binding"/>
    <property type="evidence" value="ECO:0007669"/>
    <property type="project" value="InterPro"/>
</dbReference>
<dbReference type="AlphaFoldDB" id="A0A1W2TVH0"/>
<dbReference type="InterPro" id="IPR050121">
    <property type="entry name" value="Cytochrome_P450_monoxygenase"/>
</dbReference>
<evidence type="ECO:0000256" key="7">
    <source>
        <dbReference type="RuleBase" id="RU000461"/>
    </source>
</evidence>
<keyword evidence="4 6" id="KW-0479">Metal-binding</keyword>
<gene>
    <name evidence="9" type="ORF">SAMD00023353_9200260</name>
</gene>
<protein>
    <submittedName>
        <fullName evidence="9">Putative cytochrome P450 monooxygenase</fullName>
    </submittedName>
</protein>
<evidence type="ECO:0000313" key="10">
    <source>
        <dbReference type="Proteomes" id="UP000054516"/>
    </source>
</evidence>
<dbReference type="OrthoDB" id="1470350at2759"/>
<feature type="binding site" description="axial binding residue" evidence="6">
    <location>
        <position position="522"/>
    </location>
    <ligand>
        <name>heme</name>
        <dbReference type="ChEBI" id="CHEBI:30413"/>
    </ligand>
    <ligandPart>
        <name>Fe</name>
        <dbReference type="ChEBI" id="CHEBI:18248"/>
    </ligandPart>
</feature>
<keyword evidence="5 6" id="KW-0408">Iron</keyword>
<dbReference type="Proteomes" id="UP000054516">
    <property type="component" value="Unassembled WGS sequence"/>
</dbReference>
<evidence type="ECO:0000256" key="4">
    <source>
        <dbReference type="ARBA" id="ARBA00022723"/>
    </source>
</evidence>
<sequence length="576" mass="63538">MAPPSPAGLTVGSAALWVVPIAVVLYLAYLWALPKPIPGIPYDESAKNNLFGNMPEMVAMLRATGRTRPFFTEHSRRHQSALTQIWPGPLSKPALVLADFRETQDILLRRTREFDRGPLGTVPFTTVVPNNHVSMASSDPRFKGNKDLIKDLMTPNFLHEVSAPQIYTKTMALIELWTLKAELGGGRAFNARGDIFDAAVDIINAVAFGLDDDRSTVKNQISTLRASGPGFKPAANADGSVEFPALPMPADLAAMQEVVVYLGEQFKVPFPRLTHRVKMLTDRALVRNIARKDRFIRDEIDRAAARLRRGEGGTRSAMDHILQREISAAEKAGRAPVFHSPQIHDELFGYLVAGHDTSSTALSWMVKNLAEYPETQAKLRSALRGAYAAALGEGRQPSVTELWKTQVPYLDAFLEESLRFDGPVPVLVREALVDTEVLGHRVPRGTAVFMISDGPDYLTPAIRIPEADRSPSARGKQLVGSWDPADIHLFNPERWLKTTDGAVAYDSQSGPMLAFSVGPRGCFGRRLAYLEVRVVLALLVWNFEFHPVPGALGTREAYDALTKNPRRCYVSLTKIT</sequence>
<dbReference type="InterPro" id="IPR001128">
    <property type="entry name" value="Cyt_P450"/>
</dbReference>
<dbReference type="InterPro" id="IPR017972">
    <property type="entry name" value="Cyt_P450_CS"/>
</dbReference>
<feature type="transmembrane region" description="Helical" evidence="8">
    <location>
        <begin position="7"/>
        <end position="32"/>
    </location>
</feature>
<dbReference type="GO" id="GO:0005506">
    <property type="term" value="F:iron ion binding"/>
    <property type="evidence" value="ECO:0007669"/>
    <property type="project" value="InterPro"/>
</dbReference>
<evidence type="ECO:0000256" key="8">
    <source>
        <dbReference type="SAM" id="Phobius"/>
    </source>
</evidence>
<evidence type="ECO:0000256" key="5">
    <source>
        <dbReference type="ARBA" id="ARBA00023004"/>
    </source>
</evidence>
<accession>A0A1W2TVH0</accession>
<comment type="similarity">
    <text evidence="2 7">Belongs to the cytochrome P450 family.</text>
</comment>
<dbReference type="Pfam" id="PF00067">
    <property type="entry name" value="p450"/>
    <property type="match status" value="2"/>
</dbReference>
<evidence type="ECO:0000256" key="1">
    <source>
        <dbReference type="ARBA" id="ARBA00001971"/>
    </source>
</evidence>
<evidence type="ECO:0000256" key="3">
    <source>
        <dbReference type="ARBA" id="ARBA00022617"/>
    </source>
</evidence>
<dbReference type="SUPFAM" id="SSF48264">
    <property type="entry name" value="Cytochrome P450"/>
    <property type="match status" value="1"/>
</dbReference>
<dbReference type="PANTHER" id="PTHR24305">
    <property type="entry name" value="CYTOCHROME P450"/>
    <property type="match status" value="1"/>
</dbReference>
<keyword evidence="10" id="KW-1185">Reference proteome</keyword>
<dbReference type="GO" id="GO:0016705">
    <property type="term" value="F:oxidoreductase activity, acting on paired donors, with incorporation or reduction of molecular oxygen"/>
    <property type="evidence" value="ECO:0007669"/>
    <property type="project" value="InterPro"/>
</dbReference>
<dbReference type="GO" id="GO:0004497">
    <property type="term" value="F:monooxygenase activity"/>
    <property type="evidence" value="ECO:0007669"/>
    <property type="project" value="UniProtKB-KW"/>
</dbReference>
<proteinExistence type="inferred from homology"/>
<comment type="cofactor">
    <cofactor evidence="1 6">
        <name>heme</name>
        <dbReference type="ChEBI" id="CHEBI:30413"/>
    </cofactor>
</comment>
<evidence type="ECO:0000256" key="6">
    <source>
        <dbReference type="PIRSR" id="PIRSR602401-1"/>
    </source>
</evidence>
<dbReference type="PRINTS" id="PR00385">
    <property type="entry name" value="P450"/>
</dbReference>
<dbReference type="InterPro" id="IPR002401">
    <property type="entry name" value="Cyt_P450_E_grp-I"/>
</dbReference>
<dbReference type="PRINTS" id="PR00463">
    <property type="entry name" value="EP450I"/>
</dbReference>
<dbReference type="InterPro" id="IPR036396">
    <property type="entry name" value="Cyt_P450_sf"/>
</dbReference>
<dbReference type="EMBL" id="DF977537">
    <property type="protein sequence ID" value="GAP92612.1"/>
    <property type="molecule type" value="Genomic_DNA"/>
</dbReference>
<dbReference type="STRING" id="77044.A0A1W2TVH0"/>
<keyword evidence="8" id="KW-0472">Membrane</keyword>
<keyword evidence="7 9" id="KW-0503">Monooxygenase</keyword>
<dbReference type="PROSITE" id="PS00086">
    <property type="entry name" value="CYTOCHROME_P450"/>
    <property type="match status" value="1"/>
</dbReference>
<keyword evidence="3 6" id="KW-0349">Heme</keyword>
<dbReference type="OMA" id="CALDYVI"/>